<dbReference type="STRING" id="1562698.DESAMIL20_1428"/>
<dbReference type="OrthoDB" id="5432020at2"/>
<sequence length="116" mass="13123">MCKVLFHIELDAVEPLKIAVGNINNLLKEIPKNQCDIVVVANYKGPLLFVKNNFDQEIYSHIKKLHDLGVQFLMCNNSLNNLNLKAQDLIEEVGITKAGILEIIKRQADGYAYVRT</sequence>
<dbReference type="EMBL" id="MDSU01000018">
    <property type="protein sequence ID" value="OSS41875.1"/>
    <property type="molecule type" value="Genomic_DNA"/>
</dbReference>
<evidence type="ECO:0000313" key="1">
    <source>
        <dbReference type="EMBL" id="OSS41875.1"/>
    </source>
</evidence>
<dbReference type="InterPro" id="IPR003787">
    <property type="entry name" value="Sulphur_relay_DsrE/F-like"/>
</dbReference>
<dbReference type="AlphaFoldDB" id="A0A1X4XWH5"/>
<proteinExistence type="predicted"/>
<dbReference type="SUPFAM" id="SSF75169">
    <property type="entry name" value="DsrEFH-like"/>
    <property type="match status" value="1"/>
</dbReference>
<evidence type="ECO:0000313" key="2">
    <source>
        <dbReference type="Proteomes" id="UP000194141"/>
    </source>
</evidence>
<dbReference type="PANTHER" id="PTHR37691">
    <property type="entry name" value="BLR3518 PROTEIN"/>
    <property type="match status" value="1"/>
</dbReference>
<protein>
    <submittedName>
        <fullName evidence="1">Uncharacterized protein</fullName>
    </submittedName>
</protein>
<dbReference type="RefSeq" id="WP_086034111.1">
    <property type="nucleotide sequence ID" value="NZ_MDSU01000018.1"/>
</dbReference>
<comment type="caution">
    <text evidence="1">The sequence shown here is derived from an EMBL/GenBank/DDBJ whole genome shotgun (WGS) entry which is preliminary data.</text>
</comment>
<gene>
    <name evidence="1" type="ORF">DESAMIL20_1428</name>
</gene>
<dbReference type="Proteomes" id="UP000194141">
    <property type="component" value="Unassembled WGS sequence"/>
</dbReference>
<dbReference type="Gene3D" id="3.40.1260.10">
    <property type="entry name" value="DsrEFH-like"/>
    <property type="match status" value="1"/>
</dbReference>
<dbReference type="Pfam" id="PF02635">
    <property type="entry name" value="DsrE"/>
    <property type="match status" value="1"/>
</dbReference>
<keyword evidence="2" id="KW-1185">Reference proteome</keyword>
<organism evidence="1 2">
    <name type="scientific">Desulfurella amilsii</name>
    <dbReference type="NCBI Taxonomy" id="1562698"/>
    <lineage>
        <taxon>Bacteria</taxon>
        <taxon>Pseudomonadati</taxon>
        <taxon>Campylobacterota</taxon>
        <taxon>Desulfurellia</taxon>
        <taxon>Desulfurellales</taxon>
        <taxon>Desulfurellaceae</taxon>
        <taxon>Desulfurella</taxon>
    </lineage>
</organism>
<dbReference type="PANTHER" id="PTHR37691:SF1">
    <property type="entry name" value="BLR3518 PROTEIN"/>
    <property type="match status" value="1"/>
</dbReference>
<accession>A0A1X4XWH5</accession>
<dbReference type="InterPro" id="IPR027396">
    <property type="entry name" value="DsrEFH-like"/>
</dbReference>
<reference evidence="1 2" key="1">
    <citation type="journal article" date="2017" name="Front. Microbiol.">
        <title>Genome Sequence of Desulfurella amilsii Strain TR1 and Comparative Genomics of Desulfurellaceae Family.</title>
        <authorList>
            <person name="Florentino A.P."/>
            <person name="Stams A.J."/>
            <person name="Sanchez-Andrea I."/>
        </authorList>
    </citation>
    <scope>NUCLEOTIDE SEQUENCE [LARGE SCALE GENOMIC DNA]</scope>
    <source>
        <strain evidence="1 2">TR1</strain>
    </source>
</reference>
<name>A0A1X4XWH5_9BACT</name>